<accession>A0A8S5RGL7</accession>
<sequence length="76" mass="8741">MLIYMNCFVLNIEKGRMSMGKMFYNLICEELCITGGKVIYIDTNVGSLEEVHKIVTDNADKYPNGKWELYPMQLAV</sequence>
<reference evidence="1" key="1">
    <citation type="journal article" date="2021" name="Proc. Natl. Acad. Sci. U.S.A.">
        <title>A Catalog of Tens of Thousands of Viruses from Human Metagenomes Reveals Hidden Associations with Chronic Diseases.</title>
        <authorList>
            <person name="Tisza M.J."/>
            <person name="Buck C.B."/>
        </authorList>
    </citation>
    <scope>NUCLEOTIDE SEQUENCE</scope>
    <source>
        <strain evidence="1">Ctiha2</strain>
    </source>
</reference>
<evidence type="ECO:0000313" key="1">
    <source>
        <dbReference type="EMBL" id="DAE30534.1"/>
    </source>
</evidence>
<protein>
    <submittedName>
        <fullName evidence="1">Uncharacterized protein</fullName>
    </submittedName>
</protein>
<organism evidence="1">
    <name type="scientific">virus sp. ctiha2</name>
    <dbReference type="NCBI Taxonomy" id="2827299"/>
    <lineage>
        <taxon>Viruses</taxon>
    </lineage>
</organism>
<name>A0A8S5RGL7_9VIRU</name>
<dbReference type="EMBL" id="BK059104">
    <property type="protein sequence ID" value="DAE30534.1"/>
    <property type="molecule type" value="Genomic_DNA"/>
</dbReference>
<proteinExistence type="predicted"/>